<dbReference type="EMBL" id="JAYGHG010000002">
    <property type="protein sequence ID" value="MEA5580150.1"/>
    <property type="molecule type" value="Genomic_DNA"/>
</dbReference>
<reference evidence="5 6" key="1">
    <citation type="submission" date="2023-12" db="EMBL/GenBank/DDBJ databases">
        <title>Baltic Sea Cyanobacteria.</title>
        <authorList>
            <person name="Delbaje E."/>
            <person name="Fewer D.P."/>
            <person name="Shishido T.K."/>
        </authorList>
    </citation>
    <scope>NUCLEOTIDE SEQUENCE [LARGE SCALE GENOMIC DNA]</scope>
    <source>
        <strain evidence="5 6">UHCC-0300</strain>
    </source>
</reference>
<evidence type="ECO:0000259" key="3">
    <source>
        <dbReference type="PROSITE" id="PS50025"/>
    </source>
</evidence>
<dbReference type="InterPro" id="IPR001791">
    <property type="entry name" value="Laminin_G"/>
</dbReference>
<feature type="domain" description="Laminin G" evidence="3">
    <location>
        <begin position="37"/>
        <end position="217"/>
    </location>
</feature>
<dbReference type="PROSITE" id="PS50025">
    <property type="entry name" value="LAM_G_DOMAIN"/>
    <property type="match status" value="1"/>
</dbReference>
<keyword evidence="1" id="KW-0732">Signal</keyword>
<dbReference type="SMART" id="SM00560">
    <property type="entry name" value="LamGL"/>
    <property type="match status" value="1"/>
</dbReference>
<dbReference type="RefSeq" id="WP_323194493.1">
    <property type="nucleotide sequence ID" value="NZ_JAYGHG010000002.1"/>
</dbReference>
<dbReference type="Gene3D" id="2.80.10.50">
    <property type="match status" value="1"/>
</dbReference>
<dbReference type="InterPro" id="IPR013320">
    <property type="entry name" value="ConA-like_dom_sf"/>
</dbReference>
<organism evidence="5 6">
    <name type="scientific">Nodularia harveyana UHCC-0300</name>
    <dbReference type="NCBI Taxonomy" id="2974287"/>
    <lineage>
        <taxon>Bacteria</taxon>
        <taxon>Bacillati</taxon>
        <taxon>Cyanobacteriota</taxon>
        <taxon>Cyanophyceae</taxon>
        <taxon>Nostocales</taxon>
        <taxon>Nodulariaceae</taxon>
        <taxon>Nodularia</taxon>
    </lineage>
</organism>
<comment type="caution">
    <text evidence="5">The sequence shown here is derived from an EMBL/GenBank/DDBJ whole genome shotgun (WGS) entry which is preliminary data.</text>
</comment>
<dbReference type="Proteomes" id="UP001302120">
    <property type="component" value="Unassembled WGS sequence"/>
</dbReference>
<keyword evidence="2" id="KW-1015">Disulfide bond</keyword>
<evidence type="ECO:0000259" key="4">
    <source>
        <dbReference type="PROSITE" id="PS51841"/>
    </source>
</evidence>
<evidence type="ECO:0000313" key="6">
    <source>
        <dbReference type="Proteomes" id="UP001302120"/>
    </source>
</evidence>
<dbReference type="SMART" id="SM00706">
    <property type="entry name" value="TECPR"/>
    <property type="match status" value="4"/>
</dbReference>
<dbReference type="PROSITE" id="PS51841">
    <property type="entry name" value="LTD"/>
    <property type="match status" value="1"/>
</dbReference>
<evidence type="ECO:0000256" key="1">
    <source>
        <dbReference type="ARBA" id="ARBA00022729"/>
    </source>
</evidence>
<evidence type="ECO:0000313" key="5">
    <source>
        <dbReference type="EMBL" id="MEA5580150.1"/>
    </source>
</evidence>
<proteinExistence type="predicted"/>
<protein>
    <submittedName>
        <fullName evidence="5">Lamin tail domain-containing protein</fullName>
    </submittedName>
</protein>
<dbReference type="SUPFAM" id="SSF74853">
    <property type="entry name" value="Lamin A/C globular tail domain"/>
    <property type="match status" value="1"/>
</dbReference>
<dbReference type="Pfam" id="PF13385">
    <property type="entry name" value="Laminin_G_3"/>
    <property type="match status" value="1"/>
</dbReference>
<evidence type="ECO:0000256" key="2">
    <source>
        <dbReference type="ARBA" id="ARBA00023157"/>
    </source>
</evidence>
<dbReference type="InterPro" id="IPR006624">
    <property type="entry name" value="Beta-propeller_rpt_TECPR"/>
</dbReference>
<feature type="domain" description="LTD" evidence="4">
    <location>
        <begin position="567"/>
        <end position="687"/>
    </location>
</feature>
<dbReference type="InterPro" id="IPR036415">
    <property type="entry name" value="Lamin_tail_dom_sf"/>
</dbReference>
<name>A0ABU5U9E0_9CYAN</name>
<dbReference type="SUPFAM" id="SSF69322">
    <property type="entry name" value="Tricorn protease domain 2"/>
    <property type="match status" value="1"/>
</dbReference>
<dbReference type="InterPro" id="IPR001322">
    <property type="entry name" value="Lamin_tail_dom"/>
</dbReference>
<dbReference type="InterPro" id="IPR008999">
    <property type="entry name" value="Actin-crosslinking"/>
</dbReference>
<accession>A0ABU5U9E0</accession>
<dbReference type="Pfam" id="PF00932">
    <property type="entry name" value="LTD"/>
    <property type="match status" value="1"/>
</dbReference>
<gene>
    <name evidence="5" type="ORF">VB620_02205</name>
</gene>
<dbReference type="Gene3D" id="2.60.40.1260">
    <property type="entry name" value="Lamin Tail domain"/>
    <property type="match status" value="1"/>
</dbReference>
<dbReference type="SUPFAM" id="SSF49899">
    <property type="entry name" value="Concanavalin A-like lectins/glucanases"/>
    <property type="match status" value="1"/>
</dbReference>
<sequence length="833" mass="89934">MTTSFSCLLTAKKNISEIKGTLSNATIDNQGPKGNTSVHITGADDSFVSFGTEIGQFGSNDFTVAFWVQTSESHRYFDIAGNRTAGSHGNFFCIRMTGKHESRPAGIISVEVDQDQNGTNYIAVDSKTAGFNDGKWHHIVVVRQGTSLKLYIDGVVSGNTTGKGVTNIANGNAFKLGRSLAGFENKFAANARYSGFSVYDTALNESDISSLFSGDETTVPALIGIGMGNQLWTRKTLTSNWEHIPNSGAVLGITAMPDGTIVGIGMNNQLWTRKTLTSNWEHIPNSGAVLGITAMPDGTIVGIGMDNQLWTRKTLTSNWEHIPNSGAVLGITAMPDGTIVGIGMNNQLWTRKTLTSNWEHIPNSGSVLGITVMPDGTIVGIGMDNQLWTRKTLTSNWEHIPNSGSVLGIVSYSGVAASASSVANLISGTKIKLKSWKGDYLHRPDSQQGVTTWNTGIGNEWVVELIGDNKIKLKSWKGDYLHRPDSQQGVTTWGTGIGNEWVVELIGDNKIKLKSWKGDYLHRPDSQQGVTTWGTGIGNEWGLEVISTDAEFIKPAPEPTPETPVTDSDEFTTTATQGVTISKLVHKGQVKRTQSDEYIEISNTDKTPSDISGWKITSAGSSKQVFTFPEGTILEGGKSFCVYTNEVHPETGGFSFGSKSAIWNDAGDEAKLFDAAGNNVSTLAYGRNTVAGIKKEFKVPELKFVATYNAVNKQMSLGGKVTFTEAVSLAIQSFLEDDNEIESPLGLIMNDPGSFDLTGDVTKAMATEKVRSYLNEGGVLTLYPTAELSTAENGETVEENWIFELSLPAMGDTIFWAIVPRSGEEKVYNYGFS</sequence>
<keyword evidence="6" id="KW-1185">Reference proteome</keyword>
<dbReference type="Gene3D" id="2.60.120.200">
    <property type="match status" value="1"/>
</dbReference>
<dbReference type="SUPFAM" id="SSF50405">
    <property type="entry name" value="Actin-crosslinking proteins"/>
    <property type="match status" value="1"/>
</dbReference>
<dbReference type="InterPro" id="IPR006558">
    <property type="entry name" value="LamG-like"/>
</dbReference>
<dbReference type="CDD" id="cd00257">
    <property type="entry name" value="beta-trefoil_FSCN-like"/>
    <property type="match status" value="1"/>
</dbReference>